<keyword evidence="8" id="KW-1185">Reference proteome</keyword>
<keyword evidence="4 7" id="KW-0418">Kinase</keyword>
<dbReference type="PANTHER" id="PTHR43085:SF1">
    <property type="entry name" value="PSEUDOURIDINE KINASE-RELATED"/>
    <property type="match status" value="1"/>
</dbReference>
<dbReference type="PANTHER" id="PTHR43085">
    <property type="entry name" value="HEXOKINASE FAMILY MEMBER"/>
    <property type="match status" value="1"/>
</dbReference>
<comment type="similarity">
    <text evidence="1">Belongs to the carbohydrate kinase PfkB family.</text>
</comment>
<evidence type="ECO:0000313" key="7">
    <source>
        <dbReference type="EMBL" id="MBZ4037624.1"/>
    </source>
</evidence>
<evidence type="ECO:0000259" key="6">
    <source>
        <dbReference type="Pfam" id="PF00294"/>
    </source>
</evidence>
<keyword evidence="3" id="KW-0547">Nucleotide-binding</keyword>
<dbReference type="Gene3D" id="3.40.1190.20">
    <property type="match status" value="1"/>
</dbReference>
<dbReference type="PROSITE" id="PS00584">
    <property type="entry name" value="PFKB_KINASES_2"/>
    <property type="match status" value="1"/>
</dbReference>
<dbReference type="EMBL" id="JAINUY010000010">
    <property type="protein sequence ID" value="MBZ4037624.1"/>
    <property type="molecule type" value="Genomic_DNA"/>
</dbReference>
<dbReference type="GO" id="GO:0005524">
    <property type="term" value="F:ATP binding"/>
    <property type="evidence" value="ECO:0007669"/>
    <property type="project" value="UniProtKB-KW"/>
</dbReference>
<keyword evidence="5" id="KW-0067">ATP-binding</keyword>
<feature type="domain" description="Carbohydrate kinase PfkB" evidence="6">
    <location>
        <begin position="14"/>
        <end position="285"/>
    </location>
</feature>
<evidence type="ECO:0000256" key="4">
    <source>
        <dbReference type="ARBA" id="ARBA00022777"/>
    </source>
</evidence>
<accession>A0A9X1HG71</accession>
<evidence type="ECO:0000256" key="1">
    <source>
        <dbReference type="ARBA" id="ARBA00010688"/>
    </source>
</evidence>
<dbReference type="Pfam" id="PF00294">
    <property type="entry name" value="PfkB"/>
    <property type="match status" value="1"/>
</dbReference>
<evidence type="ECO:0000256" key="2">
    <source>
        <dbReference type="ARBA" id="ARBA00022679"/>
    </source>
</evidence>
<dbReference type="RefSeq" id="WP_223711151.1">
    <property type="nucleotide sequence ID" value="NZ_JAINUY010000010.1"/>
</dbReference>
<dbReference type="Proteomes" id="UP001139366">
    <property type="component" value="Unassembled WGS sequence"/>
</dbReference>
<dbReference type="InterPro" id="IPR002173">
    <property type="entry name" value="Carboh/pur_kinase_PfkB_CS"/>
</dbReference>
<sequence length="299" mass="32926">MSNNKQLKAVAFGEVLWDIFDHEKRIGGAPLNVALRMKALGVESDMISCVGEDEDGEAIINEVKKLGLETETILKSDHFPTGLVNVTLDENKSATYEILYPSAWDKIVLTEEARELVVNADVLIYGSLVCRDEVSRHALEELLNTHAYKVFDVNLRKPHYDYELLLELMQFANFIKFNDEELAEISAALDSPYTSLEENINFICSLTNATAICITRGKDGAVLLWDKHLYANKGYSVKVEDTVGAGDSFLGALITSLLTEVEPQKALDFACATGALVAGSAGANPEISKIDIENLIHKN</sequence>
<evidence type="ECO:0000256" key="3">
    <source>
        <dbReference type="ARBA" id="ARBA00022741"/>
    </source>
</evidence>
<dbReference type="AlphaFoldDB" id="A0A9X1HG71"/>
<proteinExistence type="inferred from homology"/>
<dbReference type="PROSITE" id="PS00583">
    <property type="entry name" value="PFKB_KINASES_1"/>
    <property type="match status" value="1"/>
</dbReference>
<dbReference type="InterPro" id="IPR029056">
    <property type="entry name" value="Ribokinase-like"/>
</dbReference>
<comment type="caution">
    <text evidence="7">The sequence shown here is derived from an EMBL/GenBank/DDBJ whole genome shotgun (WGS) entry which is preliminary data.</text>
</comment>
<dbReference type="InterPro" id="IPR011611">
    <property type="entry name" value="PfkB_dom"/>
</dbReference>
<evidence type="ECO:0000313" key="8">
    <source>
        <dbReference type="Proteomes" id="UP001139366"/>
    </source>
</evidence>
<organism evidence="7 8">
    <name type="scientific">Flavobacterium potami</name>
    <dbReference type="NCBI Taxonomy" id="2872310"/>
    <lineage>
        <taxon>Bacteria</taxon>
        <taxon>Pseudomonadati</taxon>
        <taxon>Bacteroidota</taxon>
        <taxon>Flavobacteriia</taxon>
        <taxon>Flavobacteriales</taxon>
        <taxon>Flavobacteriaceae</taxon>
        <taxon>Flavobacterium</taxon>
    </lineage>
</organism>
<dbReference type="InterPro" id="IPR050306">
    <property type="entry name" value="PfkB_Carbo_kinase"/>
</dbReference>
<dbReference type="GO" id="GO:0016301">
    <property type="term" value="F:kinase activity"/>
    <property type="evidence" value="ECO:0007669"/>
    <property type="project" value="UniProtKB-KW"/>
</dbReference>
<name>A0A9X1HG71_9FLAO</name>
<gene>
    <name evidence="7" type="ORF">K6T82_22875</name>
</gene>
<keyword evidence="2" id="KW-0808">Transferase</keyword>
<reference evidence="7 8" key="1">
    <citation type="journal article" date="2023" name="Antonie Van Leeuwenhoek">
        <title>Flavobacterium potami sp. nov., a multi-metal resistance genes harbouring bacterium isolated from shallow river silt.</title>
        <authorList>
            <person name="Li S."/>
            <person name="Mao S."/>
            <person name="Mu W."/>
            <person name="Guo B."/>
            <person name="Li C."/>
            <person name="Zhu Q."/>
            <person name="Hou X."/>
            <person name="Zhao Y."/>
            <person name="Wei S."/>
            <person name="Liu H."/>
            <person name="Liu A."/>
        </authorList>
    </citation>
    <scope>NUCLEOTIDE SEQUENCE [LARGE SCALE GENOMIC DNA]</scope>
    <source>
        <strain evidence="7 8">17A</strain>
    </source>
</reference>
<dbReference type="SUPFAM" id="SSF53613">
    <property type="entry name" value="Ribokinase-like"/>
    <property type="match status" value="1"/>
</dbReference>
<dbReference type="CDD" id="cd01167">
    <property type="entry name" value="bac_FRK"/>
    <property type="match status" value="1"/>
</dbReference>
<evidence type="ECO:0000256" key="5">
    <source>
        <dbReference type="ARBA" id="ARBA00022840"/>
    </source>
</evidence>
<protein>
    <submittedName>
        <fullName evidence="7">Carbohydrate kinase</fullName>
    </submittedName>
</protein>